<evidence type="ECO:0000313" key="2">
    <source>
        <dbReference type="Proteomes" id="UP000499080"/>
    </source>
</evidence>
<dbReference type="EMBL" id="BGPR01151577">
    <property type="protein sequence ID" value="GBL59924.1"/>
    <property type="molecule type" value="Genomic_DNA"/>
</dbReference>
<reference evidence="1 2" key="1">
    <citation type="journal article" date="2019" name="Sci. Rep.">
        <title>Orb-weaving spider Araneus ventricosus genome elucidates the spidroin gene catalogue.</title>
        <authorList>
            <person name="Kono N."/>
            <person name="Nakamura H."/>
            <person name="Ohtoshi R."/>
            <person name="Moran D.A.P."/>
            <person name="Shinohara A."/>
            <person name="Yoshida Y."/>
            <person name="Fujiwara M."/>
            <person name="Mori M."/>
            <person name="Tomita M."/>
            <person name="Arakawa K."/>
        </authorList>
    </citation>
    <scope>NUCLEOTIDE SEQUENCE [LARGE SCALE GENOMIC DNA]</scope>
</reference>
<evidence type="ECO:0000313" key="1">
    <source>
        <dbReference type="EMBL" id="GBL59924.1"/>
    </source>
</evidence>
<proteinExistence type="predicted"/>
<dbReference type="AlphaFoldDB" id="A0A4Y1ZPN9"/>
<keyword evidence="2" id="KW-1185">Reference proteome</keyword>
<comment type="caution">
    <text evidence="1">The sequence shown here is derived from an EMBL/GenBank/DDBJ whole genome shotgun (WGS) entry which is preliminary data.</text>
</comment>
<dbReference type="Proteomes" id="UP000499080">
    <property type="component" value="Unassembled WGS sequence"/>
</dbReference>
<name>A0A4Y1ZPN9_ARAVE</name>
<gene>
    <name evidence="1" type="ORF">AVEN_178582_1</name>
</gene>
<sequence>NKWDNGGTGRNAYFILRKVETSPAPCQRPEIMFATGHSQPTLRYLAPERPITVVVASWEALCTSQPAALLQAHFVLPSPQTT</sequence>
<organism evidence="1 2">
    <name type="scientific">Araneus ventricosus</name>
    <name type="common">Orbweaver spider</name>
    <name type="synonym">Epeira ventricosa</name>
    <dbReference type="NCBI Taxonomy" id="182803"/>
    <lineage>
        <taxon>Eukaryota</taxon>
        <taxon>Metazoa</taxon>
        <taxon>Ecdysozoa</taxon>
        <taxon>Arthropoda</taxon>
        <taxon>Chelicerata</taxon>
        <taxon>Arachnida</taxon>
        <taxon>Araneae</taxon>
        <taxon>Araneomorphae</taxon>
        <taxon>Entelegynae</taxon>
        <taxon>Araneoidea</taxon>
        <taxon>Araneidae</taxon>
        <taxon>Araneus</taxon>
    </lineage>
</organism>
<protein>
    <submittedName>
        <fullName evidence="1">Uncharacterized protein</fullName>
    </submittedName>
</protein>
<accession>A0A4Y1ZPN9</accession>
<feature type="non-terminal residue" evidence="1">
    <location>
        <position position="1"/>
    </location>
</feature>